<feature type="compositionally biased region" description="Polar residues" evidence="1">
    <location>
        <begin position="1"/>
        <end position="14"/>
    </location>
</feature>
<gene>
    <name evidence="2" type="ORF">O181_109263</name>
</gene>
<protein>
    <submittedName>
        <fullName evidence="2">Uncharacterized protein</fullName>
    </submittedName>
</protein>
<organism evidence="2 3">
    <name type="scientific">Austropuccinia psidii MF-1</name>
    <dbReference type="NCBI Taxonomy" id="1389203"/>
    <lineage>
        <taxon>Eukaryota</taxon>
        <taxon>Fungi</taxon>
        <taxon>Dikarya</taxon>
        <taxon>Basidiomycota</taxon>
        <taxon>Pucciniomycotina</taxon>
        <taxon>Pucciniomycetes</taxon>
        <taxon>Pucciniales</taxon>
        <taxon>Sphaerophragmiaceae</taxon>
        <taxon>Austropuccinia</taxon>
    </lineage>
</organism>
<dbReference type="EMBL" id="AVOT02084577">
    <property type="protein sequence ID" value="MBW0569548.1"/>
    <property type="molecule type" value="Genomic_DNA"/>
</dbReference>
<proteinExistence type="predicted"/>
<comment type="caution">
    <text evidence="2">The sequence shown here is derived from an EMBL/GenBank/DDBJ whole genome shotgun (WGS) entry which is preliminary data.</text>
</comment>
<keyword evidence="3" id="KW-1185">Reference proteome</keyword>
<evidence type="ECO:0000313" key="3">
    <source>
        <dbReference type="Proteomes" id="UP000765509"/>
    </source>
</evidence>
<accession>A0A9Q3JVR5</accession>
<feature type="compositionally biased region" description="Polar residues" evidence="1">
    <location>
        <begin position="29"/>
        <end position="38"/>
    </location>
</feature>
<evidence type="ECO:0000256" key="1">
    <source>
        <dbReference type="SAM" id="MobiDB-lite"/>
    </source>
</evidence>
<evidence type="ECO:0000313" key="2">
    <source>
        <dbReference type="EMBL" id="MBW0569548.1"/>
    </source>
</evidence>
<reference evidence="2" key="1">
    <citation type="submission" date="2021-03" db="EMBL/GenBank/DDBJ databases">
        <title>Draft genome sequence of rust myrtle Austropuccinia psidii MF-1, a brazilian biotype.</title>
        <authorList>
            <person name="Quecine M.C."/>
            <person name="Pachon D.M.R."/>
            <person name="Bonatelli M.L."/>
            <person name="Correr F.H."/>
            <person name="Franceschini L.M."/>
            <person name="Leite T.F."/>
            <person name="Margarido G.R.A."/>
            <person name="Almeida C.A."/>
            <person name="Ferrarezi J.A."/>
            <person name="Labate C.A."/>
        </authorList>
    </citation>
    <scope>NUCLEOTIDE SEQUENCE</scope>
    <source>
        <strain evidence="2">MF-1</strain>
    </source>
</reference>
<sequence>MENDTPESQLSTYDHQQRLFQGEKETEEVSNSPTFTSAHPNEFITFIMGSQIQTGQNAEETPSQALVKRHNRHTHEETQLHRQQVEHEQTLK</sequence>
<feature type="compositionally biased region" description="Polar residues" evidence="1">
    <location>
        <begin position="53"/>
        <end position="64"/>
    </location>
</feature>
<feature type="compositionally biased region" description="Basic and acidic residues" evidence="1">
    <location>
        <begin position="15"/>
        <end position="24"/>
    </location>
</feature>
<name>A0A9Q3JVR5_9BASI</name>
<feature type="region of interest" description="Disordered" evidence="1">
    <location>
        <begin position="53"/>
        <end position="92"/>
    </location>
</feature>
<dbReference type="Proteomes" id="UP000765509">
    <property type="component" value="Unassembled WGS sequence"/>
</dbReference>
<dbReference type="AlphaFoldDB" id="A0A9Q3JVR5"/>
<feature type="region of interest" description="Disordered" evidence="1">
    <location>
        <begin position="1"/>
        <end position="38"/>
    </location>
</feature>
<feature type="compositionally biased region" description="Basic and acidic residues" evidence="1">
    <location>
        <begin position="74"/>
        <end position="92"/>
    </location>
</feature>